<dbReference type="GO" id="GO:0004671">
    <property type="term" value="F:protein C-terminal S-isoprenylcysteine carboxyl O-methyltransferase activity"/>
    <property type="evidence" value="ECO:0007669"/>
    <property type="project" value="InterPro"/>
</dbReference>
<accession>X1BY31</accession>
<proteinExistence type="predicted"/>
<evidence type="ECO:0000256" key="3">
    <source>
        <dbReference type="ARBA" id="ARBA00022989"/>
    </source>
</evidence>
<dbReference type="AlphaFoldDB" id="X1BY31"/>
<evidence type="ECO:0000313" key="6">
    <source>
        <dbReference type="EMBL" id="GAG86012.1"/>
    </source>
</evidence>
<comment type="caution">
    <text evidence="6">The sequence shown here is derived from an EMBL/GenBank/DDBJ whole genome shotgun (WGS) entry which is preliminary data.</text>
</comment>
<evidence type="ECO:0000256" key="2">
    <source>
        <dbReference type="ARBA" id="ARBA00022692"/>
    </source>
</evidence>
<evidence type="ECO:0000256" key="4">
    <source>
        <dbReference type="ARBA" id="ARBA00023136"/>
    </source>
</evidence>
<keyword evidence="2 5" id="KW-0812">Transmembrane</keyword>
<name>X1BY31_9ZZZZ</name>
<reference evidence="6" key="1">
    <citation type="journal article" date="2014" name="Front. Microbiol.">
        <title>High frequency of phylogenetically diverse reductive dehalogenase-homologous genes in deep subseafloor sedimentary metagenomes.</title>
        <authorList>
            <person name="Kawai M."/>
            <person name="Futagami T."/>
            <person name="Toyoda A."/>
            <person name="Takaki Y."/>
            <person name="Nishi S."/>
            <person name="Hori S."/>
            <person name="Arai W."/>
            <person name="Tsubouchi T."/>
            <person name="Morono Y."/>
            <person name="Uchiyama I."/>
            <person name="Ito T."/>
            <person name="Fujiyama A."/>
            <person name="Inagaki F."/>
            <person name="Takami H."/>
        </authorList>
    </citation>
    <scope>NUCLEOTIDE SEQUENCE</scope>
    <source>
        <strain evidence="6">Expedition CK06-06</strain>
    </source>
</reference>
<dbReference type="EMBL" id="BART01016773">
    <property type="protein sequence ID" value="GAG86012.1"/>
    <property type="molecule type" value="Genomic_DNA"/>
</dbReference>
<feature type="transmembrane region" description="Helical" evidence="5">
    <location>
        <begin position="12"/>
        <end position="28"/>
    </location>
</feature>
<dbReference type="GO" id="GO:0016020">
    <property type="term" value="C:membrane"/>
    <property type="evidence" value="ECO:0007669"/>
    <property type="project" value="UniProtKB-SubCell"/>
</dbReference>
<keyword evidence="4 5" id="KW-0472">Membrane</keyword>
<evidence type="ECO:0000256" key="5">
    <source>
        <dbReference type="SAM" id="Phobius"/>
    </source>
</evidence>
<feature type="transmembrane region" description="Helical" evidence="5">
    <location>
        <begin position="64"/>
        <end position="87"/>
    </location>
</feature>
<feature type="transmembrane region" description="Helical" evidence="5">
    <location>
        <begin position="107"/>
        <end position="132"/>
    </location>
</feature>
<evidence type="ECO:0000256" key="1">
    <source>
        <dbReference type="ARBA" id="ARBA00004141"/>
    </source>
</evidence>
<dbReference type="InterPro" id="IPR007269">
    <property type="entry name" value="ICMT_MeTrfase"/>
</dbReference>
<protein>
    <submittedName>
        <fullName evidence="6">Uncharacterized protein</fullName>
    </submittedName>
</protein>
<keyword evidence="3 5" id="KW-1133">Transmembrane helix</keyword>
<gene>
    <name evidence="6" type="ORF">S01H4_32155</name>
</gene>
<organism evidence="6">
    <name type="scientific">marine sediment metagenome</name>
    <dbReference type="NCBI Taxonomy" id="412755"/>
    <lineage>
        <taxon>unclassified sequences</taxon>
        <taxon>metagenomes</taxon>
        <taxon>ecological metagenomes</taxon>
    </lineage>
</organism>
<comment type="subcellular location">
    <subcellularLocation>
        <location evidence="1">Membrane</location>
        <topology evidence="1">Multi-pass membrane protein</topology>
    </subcellularLocation>
</comment>
<dbReference type="Gene3D" id="1.20.120.1630">
    <property type="match status" value="1"/>
</dbReference>
<sequence>MILNWYLDKIKATALNFIAVMIPFFQFVPCASIWFGIMSLPLISYFINFLSYPDILLYDFKFFFGYPGTYVALLGGVIFLISLVYQLTHWKGLIHKGPYKYVRHPQYLGIIIMTFGLTLICLNTSPVFPLYFDFKYKSSIPANRR</sequence>
<dbReference type="Pfam" id="PF04140">
    <property type="entry name" value="ICMT"/>
    <property type="match status" value="1"/>
</dbReference>